<reference evidence="1" key="1">
    <citation type="journal article" date="2015" name="Nature">
        <title>Complex archaea that bridge the gap between prokaryotes and eukaryotes.</title>
        <authorList>
            <person name="Spang A."/>
            <person name="Saw J.H."/>
            <person name="Jorgensen S.L."/>
            <person name="Zaremba-Niedzwiedzka K."/>
            <person name="Martijn J."/>
            <person name="Lind A.E."/>
            <person name="van Eijk R."/>
            <person name="Schleper C."/>
            <person name="Guy L."/>
            <person name="Ettema T.J."/>
        </authorList>
    </citation>
    <scope>NUCLEOTIDE SEQUENCE</scope>
</reference>
<accession>A0A0F9VSA5</accession>
<comment type="caution">
    <text evidence="1">The sequence shown here is derived from an EMBL/GenBank/DDBJ whole genome shotgun (WGS) entry which is preliminary data.</text>
</comment>
<protein>
    <submittedName>
        <fullName evidence="1">Uncharacterized protein</fullName>
    </submittedName>
</protein>
<dbReference type="EMBL" id="LAZR01000297">
    <property type="protein sequence ID" value="KKN76336.1"/>
    <property type="molecule type" value="Genomic_DNA"/>
</dbReference>
<sequence>MNKTETIQWLVGHIFDAHPNPDFAIDDLWIILSTLIEFLEREKNDRIRADVMYNIRSMLKGVVYAESPTPP</sequence>
<name>A0A0F9VSA5_9ZZZZ</name>
<gene>
    <name evidence="1" type="ORF">LCGC14_0371880</name>
</gene>
<evidence type="ECO:0000313" key="1">
    <source>
        <dbReference type="EMBL" id="KKN76336.1"/>
    </source>
</evidence>
<proteinExistence type="predicted"/>
<dbReference type="AlphaFoldDB" id="A0A0F9VSA5"/>
<organism evidence="1">
    <name type="scientific">marine sediment metagenome</name>
    <dbReference type="NCBI Taxonomy" id="412755"/>
    <lineage>
        <taxon>unclassified sequences</taxon>
        <taxon>metagenomes</taxon>
        <taxon>ecological metagenomes</taxon>
    </lineage>
</organism>